<dbReference type="InParanoid" id="A0A6P9F547"/>
<sequence>MLYPTRNHLTASVGVPDDPLSFFEAVKHTEWKEAMTKEYEALIWNQTWTLVPPVPHTNVLGCHWVFRTKTLADGSFERRKAHLIAKSFHQQPGVDCHDTFSPVMKPSTIRLILSIAVSHGWSSHQIDIENAFLHGVLTDDVYMQ</sequence>
<gene>
    <name evidence="3" type="primary">LOC118349629</name>
</gene>
<dbReference type="GeneID" id="118349629"/>
<evidence type="ECO:0000259" key="1">
    <source>
        <dbReference type="Pfam" id="PF07727"/>
    </source>
</evidence>
<evidence type="ECO:0000313" key="3">
    <source>
        <dbReference type="RefSeq" id="XP_035551018.1"/>
    </source>
</evidence>
<organism evidence="2 3">
    <name type="scientific">Juglans regia</name>
    <name type="common">English walnut</name>
    <dbReference type="NCBI Taxonomy" id="51240"/>
    <lineage>
        <taxon>Eukaryota</taxon>
        <taxon>Viridiplantae</taxon>
        <taxon>Streptophyta</taxon>
        <taxon>Embryophyta</taxon>
        <taxon>Tracheophyta</taxon>
        <taxon>Spermatophyta</taxon>
        <taxon>Magnoliopsida</taxon>
        <taxon>eudicotyledons</taxon>
        <taxon>Gunneridae</taxon>
        <taxon>Pentapetalae</taxon>
        <taxon>rosids</taxon>
        <taxon>fabids</taxon>
        <taxon>Fagales</taxon>
        <taxon>Juglandaceae</taxon>
        <taxon>Juglans</taxon>
    </lineage>
</organism>
<proteinExistence type="predicted"/>
<accession>A0A6P9F547</accession>
<reference evidence="3" key="1">
    <citation type="submission" date="2025-08" db="UniProtKB">
        <authorList>
            <consortium name="RefSeq"/>
        </authorList>
    </citation>
    <scope>IDENTIFICATION</scope>
    <source>
        <tissue evidence="3">Leaves</tissue>
    </source>
</reference>
<dbReference type="Pfam" id="PF07727">
    <property type="entry name" value="RVT_2"/>
    <property type="match status" value="1"/>
</dbReference>
<keyword evidence="2" id="KW-1185">Reference proteome</keyword>
<dbReference type="Proteomes" id="UP000235220">
    <property type="component" value="Chromosome 10"/>
</dbReference>
<dbReference type="InterPro" id="IPR013103">
    <property type="entry name" value="RVT_2"/>
</dbReference>
<dbReference type="RefSeq" id="XP_035551018.1">
    <property type="nucleotide sequence ID" value="XM_035695125.1"/>
</dbReference>
<feature type="domain" description="Reverse transcriptase Ty1/copia-type" evidence="1">
    <location>
        <begin position="45"/>
        <end position="143"/>
    </location>
</feature>
<dbReference type="KEGG" id="jre:118349629"/>
<dbReference type="AlphaFoldDB" id="A0A6P9F547"/>
<dbReference type="OrthoDB" id="1244699at2759"/>
<name>A0A6P9F547_JUGRE</name>
<evidence type="ECO:0000313" key="2">
    <source>
        <dbReference type="Proteomes" id="UP000235220"/>
    </source>
</evidence>
<protein>
    <submittedName>
        <fullName evidence="3">Uncharacterized mitochondrial protein AtMg00820-like</fullName>
    </submittedName>
</protein>